<dbReference type="AlphaFoldDB" id="A0AAD8TU71"/>
<evidence type="ECO:0000313" key="3">
    <source>
        <dbReference type="Proteomes" id="UP001231189"/>
    </source>
</evidence>
<dbReference type="PANTHER" id="PTHR33120:SF5">
    <property type="entry name" value="PIR2-LIKE HELICAL DOMAIN-CONTAINING PROTEIN"/>
    <property type="match status" value="1"/>
</dbReference>
<dbReference type="InterPro" id="IPR046527">
    <property type="entry name" value="PIR2-like_helical"/>
</dbReference>
<evidence type="ECO:0000259" key="1">
    <source>
        <dbReference type="Pfam" id="PF20235"/>
    </source>
</evidence>
<reference evidence="2" key="1">
    <citation type="submission" date="2023-07" db="EMBL/GenBank/DDBJ databases">
        <title>A chromosome-level genome assembly of Lolium multiflorum.</title>
        <authorList>
            <person name="Chen Y."/>
            <person name="Copetti D."/>
            <person name="Kolliker R."/>
            <person name="Studer B."/>
        </authorList>
    </citation>
    <scope>NUCLEOTIDE SEQUENCE</scope>
    <source>
        <strain evidence="2">02402/16</strain>
        <tissue evidence="2">Leaf</tissue>
    </source>
</reference>
<keyword evidence="3" id="KW-1185">Reference proteome</keyword>
<protein>
    <recommendedName>
        <fullName evidence="1">PIR2-like helical domain-containing protein</fullName>
    </recommendedName>
</protein>
<name>A0AAD8TU71_LOLMU</name>
<dbReference type="Pfam" id="PF20235">
    <property type="entry name" value="PIR2-like_helical"/>
    <property type="match status" value="1"/>
</dbReference>
<comment type="caution">
    <text evidence="2">The sequence shown here is derived from an EMBL/GenBank/DDBJ whole genome shotgun (WGS) entry which is preliminary data.</text>
</comment>
<dbReference type="PANTHER" id="PTHR33120">
    <property type="entry name" value="EXPRESSED PROTEIN-RELATED"/>
    <property type="match status" value="1"/>
</dbReference>
<feature type="domain" description="PIR2-like helical" evidence="1">
    <location>
        <begin position="5"/>
        <end position="115"/>
    </location>
</feature>
<dbReference type="EMBL" id="JAUUTY010000001">
    <property type="protein sequence ID" value="KAK1692288.1"/>
    <property type="molecule type" value="Genomic_DNA"/>
</dbReference>
<proteinExistence type="predicted"/>
<dbReference type="Proteomes" id="UP001231189">
    <property type="component" value="Unassembled WGS sequence"/>
</dbReference>
<sequence length="246" mass="27442">MALLDTIRGFYLQALARLPRHELRTRYHRSLLRGGYCYGPLDPVSNIILNTIWFDVMFPAAQQPVLDMIGPNSLTRLESRSFYGLASFLQTRYHNLSEHEVVQCLVACCGYLPRADRNLDNAAIPSAGKLEQQRPCTSTQEAYEAAATAAWHCDPEAQAVFLSSCKAMMQGPALSLLQSGDRLTSENVQYIASLLSPKQRPTPERIEKLYDAVIGGKMRSEAQQRRVSRKVEAALGKHFLQDGVGN</sequence>
<accession>A0AAD8TU71</accession>
<organism evidence="2 3">
    <name type="scientific">Lolium multiflorum</name>
    <name type="common">Italian ryegrass</name>
    <name type="synonym">Lolium perenne subsp. multiflorum</name>
    <dbReference type="NCBI Taxonomy" id="4521"/>
    <lineage>
        <taxon>Eukaryota</taxon>
        <taxon>Viridiplantae</taxon>
        <taxon>Streptophyta</taxon>
        <taxon>Embryophyta</taxon>
        <taxon>Tracheophyta</taxon>
        <taxon>Spermatophyta</taxon>
        <taxon>Magnoliopsida</taxon>
        <taxon>Liliopsida</taxon>
        <taxon>Poales</taxon>
        <taxon>Poaceae</taxon>
        <taxon>BOP clade</taxon>
        <taxon>Pooideae</taxon>
        <taxon>Poodae</taxon>
        <taxon>Poeae</taxon>
        <taxon>Poeae Chloroplast Group 2 (Poeae type)</taxon>
        <taxon>Loliodinae</taxon>
        <taxon>Loliinae</taxon>
        <taxon>Lolium</taxon>
    </lineage>
</organism>
<evidence type="ECO:0000313" key="2">
    <source>
        <dbReference type="EMBL" id="KAK1692288.1"/>
    </source>
</evidence>
<gene>
    <name evidence="2" type="ORF">QYE76_008985</name>
</gene>